<protein>
    <submittedName>
        <fullName evidence="2">Uncharacterized protein</fullName>
    </submittedName>
</protein>
<name>A0A6C0L7Z7_9ZZZZ</name>
<dbReference type="EMBL" id="MN740440">
    <property type="protein sequence ID" value="QHU26420.1"/>
    <property type="molecule type" value="Genomic_DNA"/>
</dbReference>
<feature type="region of interest" description="Disordered" evidence="1">
    <location>
        <begin position="1"/>
        <end position="29"/>
    </location>
</feature>
<proteinExistence type="predicted"/>
<reference evidence="2" key="1">
    <citation type="journal article" date="2020" name="Nature">
        <title>Giant virus diversity and host interactions through global metagenomics.</title>
        <authorList>
            <person name="Schulz F."/>
            <person name="Roux S."/>
            <person name="Paez-Espino D."/>
            <person name="Jungbluth S."/>
            <person name="Walsh D.A."/>
            <person name="Denef V.J."/>
            <person name="McMahon K.D."/>
            <person name="Konstantinidis K.T."/>
            <person name="Eloe-Fadrosh E.A."/>
            <person name="Kyrpides N.C."/>
            <person name="Woyke T."/>
        </authorList>
    </citation>
    <scope>NUCLEOTIDE SEQUENCE</scope>
    <source>
        <strain evidence="2">GVMAG-M-3300027759-16</strain>
    </source>
</reference>
<evidence type="ECO:0000313" key="2">
    <source>
        <dbReference type="EMBL" id="QHU26420.1"/>
    </source>
</evidence>
<sequence>MGNKPSSPAGPNPGALPPVPPPPPPTNQPTISVKAAIYAANCGPRDLTAYFQRQFDGQISVNYAAHFNDIVGDPCQNTAKPFSITYACGSGANETKNYGPASGENYTISISCPAAPAGAPSAAPSPAAPTNRYTGVQLIGPPSLLAGQYFEVKALGDWTDARGAVWSLNGIPNAGCQNPGCGFYAPTTVPTATISYTVQGKTGTLTIPVSGTGPPRIRPNAPTDTYIDVFSPENVAYTCTDLQSYKNWINSIQILYPEVYASSKYNLDNSASWSDAKKNTFCNILERTTITKSLTPQALKTTSVL</sequence>
<organism evidence="2">
    <name type="scientific">viral metagenome</name>
    <dbReference type="NCBI Taxonomy" id="1070528"/>
    <lineage>
        <taxon>unclassified sequences</taxon>
        <taxon>metagenomes</taxon>
        <taxon>organismal metagenomes</taxon>
    </lineage>
</organism>
<feature type="compositionally biased region" description="Pro residues" evidence="1">
    <location>
        <begin position="8"/>
        <end position="27"/>
    </location>
</feature>
<evidence type="ECO:0000256" key="1">
    <source>
        <dbReference type="SAM" id="MobiDB-lite"/>
    </source>
</evidence>
<dbReference type="AlphaFoldDB" id="A0A6C0L7Z7"/>
<accession>A0A6C0L7Z7</accession>